<dbReference type="PROSITE" id="PS51257">
    <property type="entry name" value="PROKAR_LIPOPROTEIN"/>
    <property type="match status" value="1"/>
</dbReference>
<sequence length="546" mass="60365">MKIKKSFLVTLATATLLAACGSNGGNTEAADGQASAVVNYVAPTEIATMDSVLVTDMNSANYIGHVQDGLYWESDVNEIQPALAESLPEVSDDGLTYTIKMREDATWSNGDPITAHDFVYAIQRLANPDTAAPYSYLLAGFENAEGVLSGEQAVEELGVEALDDYTIEIRLETPIPYIENLLAFTPLYPQNQAFVEEAGDAYGTDSENLVFSGPFTMIDWDGTGLTWSLVKNDDYYNADDIAIDEVDVQVVKEVSTNVNLFEAGDVDNSLLTGELAKQYLNHEDAVQQAKARNYWVSFNYNNEVFQNKNLREAIDYAINNEELATNVIGDGSNPVSTFVPENFIFNPETEEDFVTEVASEDKYDPEEATRLWTLAQDELGVETLTLNLLGDDDEKSKTTAEYIQGQIANNLPGVTLTLQNVPKKNRLSQEEARDYDLVITGWAADFADGINFFELFETDGPYNRGDYSNEAYDAEITAAKGENANDPVARWENFVAAQEVLTEDAAWIPLYQEVETQLRNPNLEGITFRSVGNEFDLRTATLNNAE</sequence>
<evidence type="ECO:0000256" key="1">
    <source>
        <dbReference type="ARBA" id="ARBA00004196"/>
    </source>
</evidence>
<protein>
    <submittedName>
        <fullName evidence="8">Peptide ABC transporter substrate-binding protein</fullName>
    </submittedName>
</protein>
<dbReference type="RefSeq" id="WP_083070155.1">
    <property type="nucleotide sequence ID" value="NZ_NBTM02000001.1"/>
</dbReference>
<keyword evidence="4 6" id="KW-0732">Signal</keyword>
<name>A0A2J9PQU3_9LACT</name>
<evidence type="ECO:0000256" key="5">
    <source>
        <dbReference type="ARBA" id="ARBA00022856"/>
    </source>
</evidence>
<dbReference type="EMBL" id="NBTM02000001">
    <property type="protein sequence ID" value="PNL92370.1"/>
    <property type="molecule type" value="Genomic_DNA"/>
</dbReference>
<dbReference type="GO" id="GO:0015833">
    <property type="term" value="P:peptide transport"/>
    <property type="evidence" value="ECO:0007669"/>
    <property type="project" value="UniProtKB-KW"/>
</dbReference>
<accession>A0A2J9PQU3</accession>
<dbReference type="Gene3D" id="3.90.76.10">
    <property type="entry name" value="Dipeptide-binding Protein, Domain 1"/>
    <property type="match status" value="1"/>
</dbReference>
<feature type="signal peptide" evidence="6">
    <location>
        <begin position="1"/>
        <end position="18"/>
    </location>
</feature>
<evidence type="ECO:0000313" key="9">
    <source>
        <dbReference type="Proteomes" id="UP000192813"/>
    </source>
</evidence>
<gene>
    <name evidence="8" type="ORF">A6J77_009045</name>
</gene>
<comment type="subcellular location">
    <subcellularLocation>
        <location evidence="1">Cell envelope</location>
    </subcellularLocation>
</comment>
<dbReference type="InterPro" id="IPR030678">
    <property type="entry name" value="Peptide/Ni-bd"/>
</dbReference>
<proteinExistence type="inferred from homology"/>
<dbReference type="SUPFAM" id="SSF53850">
    <property type="entry name" value="Periplasmic binding protein-like II"/>
    <property type="match status" value="1"/>
</dbReference>
<dbReference type="PANTHER" id="PTHR30290:SF10">
    <property type="entry name" value="PERIPLASMIC OLIGOPEPTIDE-BINDING PROTEIN-RELATED"/>
    <property type="match status" value="1"/>
</dbReference>
<dbReference type="Proteomes" id="UP000192813">
    <property type="component" value="Unassembled WGS sequence"/>
</dbReference>
<dbReference type="Pfam" id="PF00496">
    <property type="entry name" value="SBP_bac_5"/>
    <property type="match status" value="1"/>
</dbReference>
<dbReference type="GO" id="GO:0030288">
    <property type="term" value="C:outer membrane-bounded periplasmic space"/>
    <property type="evidence" value="ECO:0007669"/>
    <property type="project" value="UniProtKB-ARBA"/>
</dbReference>
<dbReference type="InterPro" id="IPR000914">
    <property type="entry name" value="SBP_5_dom"/>
</dbReference>
<dbReference type="InterPro" id="IPR039424">
    <property type="entry name" value="SBP_5"/>
</dbReference>
<dbReference type="CDD" id="cd08504">
    <property type="entry name" value="PBP2_OppA"/>
    <property type="match status" value="1"/>
</dbReference>
<evidence type="ECO:0000256" key="3">
    <source>
        <dbReference type="ARBA" id="ARBA00022448"/>
    </source>
</evidence>
<comment type="caution">
    <text evidence="8">The sequence shown here is derived from an EMBL/GenBank/DDBJ whole genome shotgun (WGS) entry which is preliminary data.</text>
</comment>
<dbReference type="Gene3D" id="3.40.190.10">
    <property type="entry name" value="Periplasmic binding protein-like II"/>
    <property type="match status" value="1"/>
</dbReference>
<dbReference type="FunFam" id="3.10.105.10:FF:000001">
    <property type="entry name" value="Oligopeptide ABC transporter, oligopeptide-binding protein"/>
    <property type="match status" value="1"/>
</dbReference>
<evidence type="ECO:0000256" key="4">
    <source>
        <dbReference type="ARBA" id="ARBA00022729"/>
    </source>
</evidence>
<dbReference type="PANTHER" id="PTHR30290">
    <property type="entry name" value="PERIPLASMIC BINDING COMPONENT OF ABC TRANSPORTER"/>
    <property type="match status" value="1"/>
</dbReference>
<evidence type="ECO:0000256" key="6">
    <source>
        <dbReference type="SAM" id="SignalP"/>
    </source>
</evidence>
<feature type="domain" description="Solute-binding protein family 5" evidence="7">
    <location>
        <begin position="78"/>
        <end position="461"/>
    </location>
</feature>
<dbReference type="AlphaFoldDB" id="A0A2J9PQU3"/>
<dbReference type="FunFam" id="3.90.76.10:FF:000001">
    <property type="entry name" value="Oligopeptide ABC transporter substrate-binding protein"/>
    <property type="match status" value="1"/>
</dbReference>
<dbReference type="GO" id="GO:0043190">
    <property type="term" value="C:ATP-binding cassette (ABC) transporter complex"/>
    <property type="evidence" value="ECO:0007669"/>
    <property type="project" value="InterPro"/>
</dbReference>
<evidence type="ECO:0000256" key="2">
    <source>
        <dbReference type="ARBA" id="ARBA00005695"/>
    </source>
</evidence>
<reference evidence="9" key="1">
    <citation type="submission" date="2017-12" db="EMBL/GenBank/DDBJ databases">
        <title>FDA dAtabase for Regulatory Grade micrObial Sequences (FDA-ARGOS): Supporting development and validation of Infectious Disease Dx tests.</title>
        <authorList>
            <person name="Hoffmann M."/>
            <person name="Allard M."/>
            <person name="Evans P."/>
            <person name="Brown E."/>
            <person name="Tallon L."/>
            <person name="Sadzewicz L."/>
            <person name="Sengamalay N."/>
            <person name="Ott S."/>
            <person name="Godinez A."/>
            <person name="Nagaraj S."/>
            <person name="Vavikolanu K."/>
            <person name="Aluvathingal J."/>
            <person name="Nadendla S."/>
            <person name="Sichtig H."/>
        </authorList>
    </citation>
    <scope>NUCLEOTIDE SEQUENCE [LARGE SCALE GENOMIC DNA]</scope>
    <source>
        <strain evidence="9">FDAARGOS_249</strain>
    </source>
</reference>
<dbReference type="PIRSF" id="PIRSF002741">
    <property type="entry name" value="MppA"/>
    <property type="match status" value="1"/>
</dbReference>
<keyword evidence="5" id="KW-0653">Protein transport</keyword>
<keyword evidence="5" id="KW-0571">Peptide transport</keyword>
<dbReference type="Gene3D" id="3.10.105.10">
    <property type="entry name" value="Dipeptide-binding Protein, Domain 3"/>
    <property type="match status" value="1"/>
</dbReference>
<keyword evidence="3" id="KW-0813">Transport</keyword>
<comment type="similarity">
    <text evidence="2">Belongs to the bacterial solute-binding protein 5 family.</text>
</comment>
<dbReference type="GO" id="GO:1904680">
    <property type="term" value="F:peptide transmembrane transporter activity"/>
    <property type="evidence" value="ECO:0007669"/>
    <property type="project" value="TreeGrafter"/>
</dbReference>
<evidence type="ECO:0000259" key="7">
    <source>
        <dbReference type="Pfam" id="PF00496"/>
    </source>
</evidence>
<evidence type="ECO:0000313" key="8">
    <source>
        <dbReference type="EMBL" id="PNL92370.1"/>
    </source>
</evidence>
<organism evidence="8 9">
    <name type="scientific">Aerococcus viridans</name>
    <dbReference type="NCBI Taxonomy" id="1377"/>
    <lineage>
        <taxon>Bacteria</taxon>
        <taxon>Bacillati</taxon>
        <taxon>Bacillota</taxon>
        <taxon>Bacilli</taxon>
        <taxon>Lactobacillales</taxon>
        <taxon>Aerococcaceae</taxon>
        <taxon>Aerococcus</taxon>
    </lineage>
</organism>
<feature type="chain" id="PRO_5038378673" evidence="6">
    <location>
        <begin position="19"/>
        <end position="546"/>
    </location>
</feature>